<organism evidence="2">
    <name type="scientific">Vecturithrix granuli</name>
    <dbReference type="NCBI Taxonomy" id="1499967"/>
    <lineage>
        <taxon>Bacteria</taxon>
        <taxon>Candidatus Moduliflexota</taxon>
        <taxon>Candidatus Vecturitrichia</taxon>
        <taxon>Candidatus Vecturitrichales</taxon>
        <taxon>Candidatus Vecturitrichaceae</taxon>
        <taxon>Candidatus Vecturithrix</taxon>
    </lineage>
</organism>
<evidence type="ECO:0008006" key="4">
    <source>
        <dbReference type="Google" id="ProtNLM"/>
    </source>
</evidence>
<dbReference type="HOGENOM" id="CLU_1522284_0_0_0"/>
<dbReference type="Proteomes" id="UP000030661">
    <property type="component" value="Unassembled WGS sequence"/>
</dbReference>
<proteinExistence type="predicted"/>
<dbReference type="EMBL" id="DF820463">
    <property type="protein sequence ID" value="GAK55343.1"/>
    <property type="molecule type" value="Genomic_DNA"/>
</dbReference>
<protein>
    <recommendedName>
        <fullName evidence="4">PsbP C-terminal domain-containing protein</fullName>
    </recommendedName>
</protein>
<name>A0A0S6WA00_VECG1</name>
<evidence type="ECO:0000313" key="2">
    <source>
        <dbReference type="EMBL" id="GAK55343.1"/>
    </source>
</evidence>
<reference evidence="2" key="1">
    <citation type="journal article" date="2015" name="PeerJ">
        <title>First genomic representation of candidate bacterial phylum KSB3 points to enhanced environmental sensing as a trigger of wastewater bulking.</title>
        <authorList>
            <person name="Sekiguchi Y."/>
            <person name="Ohashi A."/>
            <person name="Parks D.H."/>
            <person name="Yamauchi T."/>
            <person name="Tyson G.W."/>
            <person name="Hugenholtz P."/>
        </authorList>
    </citation>
    <scope>NUCLEOTIDE SEQUENCE [LARGE SCALE GENOMIC DNA]</scope>
</reference>
<gene>
    <name evidence="2" type="ORF">U27_02175</name>
</gene>
<evidence type="ECO:0000313" key="3">
    <source>
        <dbReference type="Proteomes" id="UP000030661"/>
    </source>
</evidence>
<accession>A0A0S6WA00</accession>
<feature type="chain" id="PRO_5006631670" description="PsbP C-terminal domain-containing protein" evidence="1">
    <location>
        <begin position="28"/>
        <end position="182"/>
    </location>
</feature>
<dbReference type="AlphaFoldDB" id="A0A0S6WA00"/>
<keyword evidence="3" id="KW-1185">Reference proteome</keyword>
<evidence type="ECO:0000256" key="1">
    <source>
        <dbReference type="SAM" id="SignalP"/>
    </source>
</evidence>
<sequence length="182" mass="20050">MVQKKHCMSSVFIAALGLVLIAGAALAQDVTTYVYPDQNNPQFLVDFPNDWTVETSTDGGVTTIVGKKAEAGIVLLTLPAKKVENLTPEAWDAIVDMPLENAFSDLEYLDEPEEGTSNDIEFWKQNATGTDKETGKPVELIVSIYFPNDVTTVLVYTVCEEASSDQYRDEQLAILDTIRLPE</sequence>
<feature type="signal peptide" evidence="1">
    <location>
        <begin position="1"/>
        <end position="27"/>
    </location>
</feature>
<keyword evidence="1" id="KW-0732">Signal</keyword>